<dbReference type="AlphaFoldDB" id="A0A498CVZ0"/>
<evidence type="ECO:0000313" key="3">
    <source>
        <dbReference type="Proteomes" id="UP000274786"/>
    </source>
</evidence>
<accession>A0A498CVZ0</accession>
<sequence length="148" mass="16888">MEHPHSRIEIDVSYQLAEYRQLLHDVIAMDMATGNAQTHPANPWNWPIMQKVVLAIVVPPIFAWKMLRVGRCLFVLSAAGISRTSKGITASRTWDQVKRVQRLQAAYLIELLEGGAMPIPFREMDTEQRQQFEQLLTSIPVVILKPAR</sequence>
<name>A0A498CVZ0_9GAMM</name>
<evidence type="ECO:0000259" key="1">
    <source>
        <dbReference type="Pfam" id="PF14317"/>
    </source>
</evidence>
<proteinExistence type="predicted"/>
<protein>
    <recommendedName>
        <fullName evidence="1">YcxB-like C-terminal domain-containing protein</fullName>
    </recommendedName>
</protein>
<dbReference type="RefSeq" id="WP_121040704.1">
    <property type="nucleotide sequence ID" value="NZ_RCDC01000004.1"/>
</dbReference>
<feature type="domain" description="YcxB-like C-terminal" evidence="1">
    <location>
        <begin position="77"/>
        <end position="136"/>
    </location>
</feature>
<dbReference type="OrthoDB" id="6401944at2"/>
<dbReference type="EMBL" id="RCDC01000004">
    <property type="protein sequence ID" value="RLK57742.1"/>
    <property type="molecule type" value="Genomic_DNA"/>
</dbReference>
<gene>
    <name evidence="2" type="ORF">BCL79_2155</name>
</gene>
<dbReference type="Proteomes" id="UP000274786">
    <property type="component" value="Unassembled WGS sequence"/>
</dbReference>
<reference evidence="2 3" key="1">
    <citation type="submission" date="2018-10" db="EMBL/GenBank/DDBJ databases">
        <title>Comparative analysis of microorganisms from saline springs in Andes Mountain Range, Colombia.</title>
        <authorList>
            <person name="Rubin E."/>
        </authorList>
    </citation>
    <scope>NUCLEOTIDE SEQUENCE [LARGE SCALE GENOMIC DNA]</scope>
    <source>
        <strain evidence="2 3">USBA GBX 843</strain>
    </source>
</reference>
<comment type="caution">
    <text evidence="2">The sequence shown here is derived from an EMBL/GenBank/DDBJ whole genome shotgun (WGS) entry which is preliminary data.</text>
</comment>
<dbReference type="Pfam" id="PF14317">
    <property type="entry name" value="YcxB"/>
    <property type="match status" value="1"/>
</dbReference>
<dbReference type="InterPro" id="IPR025588">
    <property type="entry name" value="YcxB-like_C"/>
</dbReference>
<evidence type="ECO:0000313" key="2">
    <source>
        <dbReference type="EMBL" id="RLK57742.1"/>
    </source>
</evidence>
<organism evidence="2 3">
    <name type="scientific">Stenotrophomonas rhizophila</name>
    <dbReference type="NCBI Taxonomy" id="216778"/>
    <lineage>
        <taxon>Bacteria</taxon>
        <taxon>Pseudomonadati</taxon>
        <taxon>Pseudomonadota</taxon>
        <taxon>Gammaproteobacteria</taxon>
        <taxon>Lysobacterales</taxon>
        <taxon>Lysobacteraceae</taxon>
        <taxon>Stenotrophomonas</taxon>
    </lineage>
</organism>